<keyword evidence="1" id="KW-0812">Transmembrane</keyword>
<organism evidence="2">
    <name type="scientific">Octopus bimaculoides</name>
    <name type="common">California two-spotted octopus</name>
    <dbReference type="NCBI Taxonomy" id="37653"/>
    <lineage>
        <taxon>Eukaryota</taxon>
        <taxon>Metazoa</taxon>
        <taxon>Spiralia</taxon>
        <taxon>Lophotrochozoa</taxon>
        <taxon>Mollusca</taxon>
        <taxon>Cephalopoda</taxon>
        <taxon>Coleoidea</taxon>
        <taxon>Octopodiformes</taxon>
        <taxon>Octopoda</taxon>
        <taxon>Incirrata</taxon>
        <taxon>Octopodidae</taxon>
        <taxon>Octopus</taxon>
    </lineage>
</organism>
<protein>
    <submittedName>
        <fullName evidence="2">Uncharacterized protein</fullName>
    </submittedName>
</protein>
<accession>A0A0L8G0G2</accession>
<proteinExistence type="predicted"/>
<reference evidence="2" key="1">
    <citation type="submission" date="2015-07" db="EMBL/GenBank/DDBJ databases">
        <title>MeaNS - Measles Nucleotide Surveillance Program.</title>
        <authorList>
            <person name="Tran T."/>
            <person name="Druce J."/>
        </authorList>
    </citation>
    <scope>NUCLEOTIDE SEQUENCE</scope>
    <source>
        <strain evidence="2">UCB-OBI-ISO-001</strain>
        <tissue evidence="2">Gonad</tissue>
    </source>
</reference>
<feature type="transmembrane region" description="Helical" evidence="1">
    <location>
        <begin position="34"/>
        <end position="57"/>
    </location>
</feature>
<evidence type="ECO:0000313" key="2">
    <source>
        <dbReference type="EMBL" id="KOF70403.1"/>
    </source>
</evidence>
<keyword evidence="1" id="KW-0472">Membrane</keyword>
<name>A0A0L8G0G2_OCTBM</name>
<sequence>MTEAGWHVPVSTGCKGLLYSEVSSRRSGLVTVRFLKWSSCMTLSFVLMNVFVFSITLNKSSLNLNHVVIMGAAMLLK</sequence>
<evidence type="ECO:0000256" key="1">
    <source>
        <dbReference type="SAM" id="Phobius"/>
    </source>
</evidence>
<dbReference type="AlphaFoldDB" id="A0A0L8G0G2"/>
<gene>
    <name evidence="2" type="ORF">OCBIM_22002916mg</name>
</gene>
<keyword evidence="1" id="KW-1133">Transmembrane helix</keyword>
<dbReference type="EMBL" id="KQ424828">
    <property type="protein sequence ID" value="KOF70403.1"/>
    <property type="molecule type" value="Genomic_DNA"/>
</dbReference>